<reference evidence="3 4" key="1">
    <citation type="journal article" date="2021" name="Hortic Res">
        <title>Chromosome-scale assembly of the Dendrobium chrysotoxum genome enhances the understanding of orchid evolution.</title>
        <authorList>
            <person name="Zhang Y."/>
            <person name="Zhang G.Q."/>
            <person name="Zhang D."/>
            <person name="Liu X.D."/>
            <person name="Xu X.Y."/>
            <person name="Sun W.H."/>
            <person name="Yu X."/>
            <person name="Zhu X."/>
            <person name="Wang Z.W."/>
            <person name="Zhao X."/>
            <person name="Zhong W.Y."/>
            <person name="Chen H."/>
            <person name="Yin W.L."/>
            <person name="Huang T."/>
            <person name="Niu S.C."/>
            <person name="Liu Z.J."/>
        </authorList>
    </citation>
    <scope>NUCLEOTIDE SEQUENCE [LARGE SCALE GENOMIC DNA]</scope>
    <source>
        <strain evidence="3">Lindl</strain>
    </source>
</reference>
<gene>
    <name evidence="3" type="ORF">IEQ34_003302</name>
</gene>
<evidence type="ECO:0000313" key="3">
    <source>
        <dbReference type="EMBL" id="KAH0468269.1"/>
    </source>
</evidence>
<dbReference type="Gene3D" id="3.40.1090.10">
    <property type="entry name" value="Cytosolic phospholipase A2 catalytic domain"/>
    <property type="match status" value="1"/>
</dbReference>
<dbReference type="GO" id="GO:0016020">
    <property type="term" value="C:membrane"/>
    <property type="evidence" value="ECO:0007669"/>
    <property type="project" value="TreeGrafter"/>
</dbReference>
<sequence length="299" mass="32795">MDKLFGEITNATSCKSMIGGVPLSGDERCGYDGEIDECGYGYVPSIGGFSEASSSPVSRWSTALLHPPFDDFAYPVGTPELSSGLAESTASCGIATGLVGQYGSRRCTVMGSCKHQIWEAIRASSAAPYYLDDFADGLNQWQDEVILANNPTIFATREAQLLWPDARINSLAFESLFERLLSRNANEDKLVEKMKSIYASNSKLSDTLLADDNPSLGWRWMVLLIESSYNIDFGKSVNHARTHKTFRVHTGIKLFLTNRSSGIFMLTTSFPTPFTSLVLTGSSTHLVQLFILLKVALKE</sequence>
<dbReference type="PANTHER" id="PTHR24185:SF1">
    <property type="entry name" value="CALCIUM-INDEPENDENT PHOSPHOLIPASE A2-GAMMA"/>
    <property type="match status" value="1"/>
</dbReference>
<keyword evidence="1" id="KW-0378">Hydrolase</keyword>
<dbReference type="GO" id="GO:0006631">
    <property type="term" value="P:fatty acid metabolic process"/>
    <property type="evidence" value="ECO:0007669"/>
    <property type="project" value="TreeGrafter"/>
</dbReference>
<name>A0AAV7H3D9_DENCH</name>
<protein>
    <submittedName>
        <fullName evidence="3">Uncharacterized protein</fullName>
    </submittedName>
</protein>
<keyword evidence="2" id="KW-0443">Lipid metabolism</keyword>
<evidence type="ECO:0000256" key="1">
    <source>
        <dbReference type="ARBA" id="ARBA00022801"/>
    </source>
</evidence>
<dbReference type="EMBL" id="JAGFBR010000004">
    <property type="protein sequence ID" value="KAH0468269.1"/>
    <property type="molecule type" value="Genomic_DNA"/>
</dbReference>
<comment type="caution">
    <text evidence="3">The sequence shown here is derived from an EMBL/GenBank/DDBJ whole genome shotgun (WGS) entry which is preliminary data.</text>
</comment>
<dbReference type="AlphaFoldDB" id="A0AAV7H3D9"/>
<evidence type="ECO:0000313" key="4">
    <source>
        <dbReference type="Proteomes" id="UP000775213"/>
    </source>
</evidence>
<dbReference type="GO" id="GO:0016042">
    <property type="term" value="P:lipid catabolic process"/>
    <property type="evidence" value="ECO:0007669"/>
    <property type="project" value="UniProtKB-KW"/>
</dbReference>
<dbReference type="GO" id="GO:0004620">
    <property type="term" value="F:phospholipase activity"/>
    <property type="evidence" value="ECO:0007669"/>
    <property type="project" value="TreeGrafter"/>
</dbReference>
<dbReference type="InterPro" id="IPR016035">
    <property type="entry name" value="Acyl_Trfase/lysoPLipase"/>
</dbReference>
<dbReference type="SUPFAM" id="SSF52151">
    <property type="entry name" value="FabD/lysophospholipase-like"/>
    <property type="match status" value="1"/>
</dbReference>
<accession>A0AAV7H3D9</accession>
<proteinExistence type="predicted"/>
<dbReference type="PANTHER" id="PTHR24185">
    <property type="entry name" value="CALCIUM-INDEPENDENT PHOSPHOLIPASE A2-GAMMA"/>
    <property type="match status" value="1"/>
</dbReference>
<evidence type="ECO:0000256" key="2">
    <source>
        <dbReference type="ARBA" id="ARBA00022963"/>
    </source>
</evidence>
<dbReference type="Proteomes" id="UP000775213">
    <property type="component" value="Unassembled WGS sequence"/>
</dbReference>
<keyword evidence="2" id="KW-0442">Lipid degradation</keyword>
<keyword evidence="4" id="KW-1185">Reference proteome</keyword>
<organism evidence="3 4">
    <name type="scientific">Dendrobium chrysotoxum</name>
    <name type="common">Orchid</name>
    <dbReference type="NCBI Taxonomy" id="161865"/>
    <lineage>
        <taxon>Eukaryota</taxon>
        <taxon>Viridiplantae</taxon>
        <taxon>Streptophyta</taxon>
        <taxon>Embryophyta</taxon>
        <taxon>Tracheophyta</taxon>
        <taxon>Spermatophyta</taxon>
        <taxon>Magnoliopsida</taxon>
        <taxon>Liliopsida</taxon>
        <taxon>Asparagales</taxon>
        <taxon>Orchidaceae</taxon>
        <taxon>Epidendroideae</taxon>
        <taxon>Malaxideae</taxon>
        <taxon>Dendrobiinae</taxon>
        <taxon>Dendrobium</taxon>
    </lineage>
</organism>